<reference evidence="1 4" key="3">
    <citation type="submission" date="2016-04" db="EMBL/GenBank/DDBJ databases">
        <title>Complete genome sequence of Thermococcus chitonophagus type strain GC74.</title>
        <authorList>
            <person name="Oger P.M."/>
        </authorList>
    </citation>
    <scope>NUCLEOTIDE SEQUENCE [LARGE SCALE GENOMIC DNA]</scope>
    <source>
        <strain evidence="1 4">GC74</strain>
    </source>
</reference>
<organism evidence="2 3">
    <name type="scientific">Thermococcus chitonophagus</name>
    <dbReference type="NCBI Taxonomy" id="54262"/>
    <lineage>
        <taxon>Archaea</taxon>
        <taxon>Methanobacteriati</taxon>
        <taxon>Methanobacteriota</taxon>
        <taxon>Thermococci</taxon>
        <taxon>Thermococcales</taxon>
        <taxon>Thermococcaceae</taxon>
        <taxon>Thermococcus</taxon>
    </lineage>
</organism>
<dbReference type="EMBL" id="CP015193">
    <property type="protein sequence ID" value="ASJ16717.1"/>
    <property type="molecule type" value="Genomic_DNA"/>
</dbReference>
<evidence type="ECO:0000313" key="4">
    <source>
        <dbReference type="Proteomes" id="UP000250189"/>
    </source>
</evidence>
<proteinExistence type="predicted"/>
<reference evidence="3" key="1">
    <citation type="submission" date="2016-01" db="EMBL/GenBank/DDBJ databases">
        <authorList>
            <person name="Vorgias C.E."/>
        </authorList>
    </citation>
    <scope>NUCLEOTIDE SEQUENCE [LARGE SCALE GENOMIC DNA]</scope>
</reference>
<dbReference type="OrthoDB" id="375887at2157"/>
<evidence type="ECO:0000313" key="2">
    <source>
        <dbReference type="EMBL" id="CUX78185.1"/>
    </source>
</evidence>
<dbReference type="EMBL" id="LN999010">
    <property type="protein sequence ID" value="CUX78185.1"/>
    <property type="molecule type" value="Genomic_DNA"/>
</dbReference>
<dbReference type="Proteomes" id="UP000093069">
    <property type="component" value="Chromosome I"/>
</dbReference>
<dbReference type="AlphaFoldDB" id="A0A160VSZ4"/>
<accession>A0A160VSZ4</accession>
<reference evidence="2" key="2">
    <citation type="submission" date="2016-01" db="EMBL/GenBank/DDBJ databases">
        <authorList>
            <person name="Oliw E.H."/>
        </authorList>
    </citation>
    <scope>NUCLEOTIDE SEQUENCE</scope>
    <source>
        <strain evidence="2">1</strain>
    </source>
</reference>
<keyword evidence="4" id="KW-1185">Reference proteome</keyword>
<protein>
    <submittedName>
        <fullName evidence="2">Uncharacterized protein</fullName>
    </submittedName>
</protein>
<gene>
    <name evidence="1" type="ORF">A3L04_06345</name>
    <name evidence="2" type="ORF">CHITON_1406</name>
</gene>
<name>A0A160VSZ4_9EURY</name>
<sequence>MAWLAVFFNFSEEVLMRLVDLSEVQAVDVSASTYKGGLHFDIKLLLRGGEVVAFEIPATYDIEKIIRDLNVLITLSKSQKNLLDIFEIQESGLVRRKLSEIKTNLMEVKSLREVEA</sequence>
<dbReference type="STRING" id="54262.CHITON_1406"/>
<evidence type="ECO:0000313" key="3">
    <source>
        <dbReference type="Proteomes" id="UP000093069"/>
    </source>
</evidence>
<dbReference type="GeneID" id="33322182"/>
<dbReference type="KEGG" id="tch:CHITON_1406"/>
<evidence type="ECO:0000313" key="1">
    <source>
        <dbReference type="EMBL" id="ASJ16717.1"/>
    </source>
</evidence>
<dbReference type="Proteomes" id="UP000250189">
    <property type="component" value="Chromosome"/>
</dbReference>
<dbReference type="RefSeq" id="WP_068578030.1">
    <property type="nucleotide sequence ID" value="NZ_CP015193.1"/>
</dbReference>